<dbReference type="GO" id="GO:0009143">
    <property type="term" value="P:nucleoside triphosphate catabolic process"/>
    <property type="evidence" value="ECO:0007669"/>
    <property type="project" value="InterPro"/>
</dbReference>
<gene>
    <name evidence="3" type="ORF">COX03_00930</name>
</gene>
<dbReference type="PANTHER" id="PTHR11067">
    <property type="entry name" value="INOSINE TRIPHOSPHATE PYROPHOSPHATASE/HAM1 PROTEIN"/>
    <property type="match status" value="1"/>
</dbReference>
<protein>
    <submittedName>
        <fullName evidence="3">Non-canonical purine NTP pyrophosphatase</fullName>
    </submittedName>
</protein>
<evidence type="ECO:0000313" key="3">
    <source>
        <dbReference type="EMBL" id="PIP57838.1"/>
    </source>
</evidence>
<dbReference type="CDD" id="cd00515">
    <property type="entry name" value="HAM1"/>
    <property type="match status" value="1"/>
</dbReference>
<proteinExistence type="inferred from homology"/>
<comment type="similarity">
    <text evidence="1">Belongs to the HAM1 NTPase family.</text>
</comment>
<evidence type="ECO:0000256" key="2">
    <source>
        <dbReference type="ARBA" id="ARBA00022801"/>
    </source>
</evidence>
<name>A0A2H0BLF7_9BACT</name>
<dbReference type="Pfam" id="PF01725">
    <property type="entry name" value="Ham1p_like"/>
    <property type="match status" value="1"/>
</dbReference>
<dbReference type="Gene3D" id="3.90.950.10">
    <property type="match status" value="1"/>
</dbReference>
<dbReference type="GO" id="GO:0047429">
    <property type="term" value="F:nucleoside triphosphate diphosphatase activity"/>
    <property type="evidence" value="ECO:0007669"/>
    <property type="project" value="InterPro"/>
</dbReference>
<reference evidence="3 4" key="1">
    <citation type="submission" date="2017-09" db="EMBL/GenBank/DDBJ databases">
        <title>Depth-based differentiation of microbial function through sediment-hosted aquifers and enrichment of novel symbionts in the deep terrestrial subsurface.</title>
        <authorList>
            <person name="Probst A.J."/>
            <person name="Ladd B."/>
            <person name="Jarett J.K."/>
            <person name="Geller-Mcgrath D.E."/>
            <person name="Sieber C.M."/>
            <person name="Emerson J.B."/>
            <person name="Anantharaman K."/>
            <person name="Thomas B.C."/>
            <person name="Malmstrom R."/>
            <person name="Stieglmeier M."/>
            <person name="Klingl A."/>
            <person name="Woyke T."/>
            <person name="Ryan C.M."/>
            <person name="Banfield J.F."/>
        </authorList>
    </citation>
    <scope>NUCLEOTIDE SEQUENCE [LARGE SCALE GENOMIC DNA]</scope>
    <source>
        <strain evidence="3">CG22_combo_CG10-13_8_21_14_all_39_10</strain>
    </source>
</reference>
<evidence type="ECO:0000256" key="1">
    <source>
        <dbReference type="ARBA" id="ARBA00008023"/>
    </source>
</evidence>
<dbReference type="GO" id="GO:0005737">
    <property type="term" value="C:cytoplasm"/>
    <property type="evidence" value="ECO:0007669"/>
    <property type="project" value="TreeGrafter"/>
</dbReference>
<keyword evidence="2" id="KW-0378">Hydrolase</keyword>
<dbReference type="InterPro" id="IPR002637">
    <property type="entry name" value="RdgB/HAM1"/>
</dbReference>
<dbReference type="EMBL" id="PCSW01000028">
    <property type="protein sequence ID" value="PIP57838.1"/>
    <property type="molecule type" value="Genomic_DNA"/>
</dbReference>
<dbReference type="Proteomes" id="UP000229847">
    <property type="component" value="Unassembled WGS sequence"/>
</dbReference>
<sequence>MVHHLKIIFTTTNKNKIKSAESVLNRYGIDVIGEEVEVDEIQSDSPEEIILDKVKKCYKKIKKPLIAMDSGLFIESLGGFPGVYTKYILKTIGEDGLLKLTKNIKPCKAYVQRTIGYTDGKEFKIFSSRGYGEIIQEKRGTNGINYDLVFYLPDKKKTLAELSNEEQIKVWGDAWNQLSIWLIKKGK</sequence>
<dbReference type="PANTHER" id="PTHR11067:SF9">
    <property type="entry name" value="INOSINE TRIPHOSPHATE PYROPHOSPHATASE"/>
    <property type="match status" value="1"/>
</dbReference>
<dbReference type="AlphaFoldDB" id="A0A2H0BLF7"/>
<comment type="caution">
    <text evidence="3">The sequence shown here is derived from an EMBL/GenBank/DDBJ whole genome shotgun (WGS) entry which is preliminary data.</text>
</comment>
<organism evidence="3 4">
    <name type="scientific">Candidatus Woesebacteria bacterium CG22_combo_CG10-13_8_21_14_all_39_10</name>
    <dbReference type="NCBI Taxonomy" id="1975059"/>
    <lineage>
        <taxon>Bacteria</taxon>
        <taxon>Candidatus Woeseibacteriota</taxon>
    </lineage>
</organism>
<dbReference type="InterPro" id="IPR029001">
    <property type="entry name" value="ITPase-like_fam"/>
</dbReference>
<evidence type="ECO:0000313" key="4">
    <source>
        <dbReference type="Proteomes" id="UP000229847"/>
    </source>
</evidence>
<accession>A0A2H0BLF7</accession>
<dbReference type="SUPFAM" id="SSF52972">
    <property type="entry name" value="ITPase-like"/>
    <property type="match status" value="1"/>
</dbReference>